<dbReference type="AlphaFoldDB" id="I3SIQ5"/>
<proteinExistence type="evidence at transcript level"/>
<dbReference type="EMBL" id="BT140352">
    <property type="protein sequence ID" value="AFK40147.1"/>
    <property type="molecule type" value="mRNA"/>
</dbReference>
<name>I3SIQ5_LOTJA</name>
<organism evidence="1">
    <name type="scientific">Lotus japonicus</name>
    <name type="common">Lotus corniculatus var. japonicus</name>
    <dbReference type="NCBI Taxonomy" id="34305"/>
    <lineage>
        <taxon>Eukaryota</taxon>
        <taxon>Viridiplantae</taxon>
        <taxon>Streptophyta</taxon>
        <taxon>Embryophyta</taxon>
        <taxon>Tracheophyta</taxon>
        <taxon>Spermatophyta</taxon>
        <taxon>Magnoliopsida</taxon>
        <taxon>eudicotyledons</taxon>
        <taxon>Gunneridae</taxon>
        <taxon>Pentapetalae</taxon>
        <taxon>rosids</taxon>
        <taxon>fabids</taxon>
        <taxon>Fabales</taxon>
        <taxon>Fabaceae</taxon>
        <taxon>Papilionoideae</taxon>
        <taxon>50 kb inversion clade</taxon>
        <taxon>NPAAA clade</taxon>
        <taxon>Hologalegina</taxon>
        <taxon>robinioid clade</taxon>
        <taxon>Loteae</taxon>
        <taxon>Lotus</taxon>
    </lineage>
</organism>
<sequence length="61" mass="6716">MSANSDARAILPALHKVPATMPREERIIFLRSNDGEQQQQLPVLLALLLAEKEASENLSCS</sequence>
<evidence type="ECO:0000313" key="1">
    <source>
        <dbReference type="EMBL" id="AFK40147.1"/>
    </source>
</evidence>
<accession>I3SIQ5</accession>
<protein>
    <submittedName>
        <fullName evidence="1">Uncharacterized protein</fullName>
    </submittedName>
</protein>
<reference evidence="1" key="1">
    <citation type="submission" date="2012-05" db="EMBL/GenBank/DDBJ databases">
        <authorList>
            <person name="Krishnakumar V."/>
            <person name="Cheung F."/>
            <person name="Xiao Y."/>
            <person name="Chan A."/>
            <person name="Moskal W.A."/>
            <person name="Town C.D."/>
        </authorList>
    </citation>
    <scope>NUCLEOTIDE SEQUENCE</scope>
</reference>